<comment type="caution">
    <text evidence="1">The sequence shown here is derived from an EMBL/GenBank/DDBJ whole genome shotgun (WGS) entry which is preliminary data.</text>
</comment>
<evidence type="ECO:0000313" key="2">
    <source>
        <dbReference type="Proteomes" id="UP000824132"/>
    </source>
</evidence>
<accession>A0A9D2CZG4</accession>
<name>A0A9D2CZG4_9FIRM</name>
<dbReference type="AlphaFoldDB" id="A0A9D2CZG4"/>
<proteinExistence type="predicted"/>
<dbReference type="Proteomes" id="UP000824132">
    <property type="component" value="Unassembled WGS sequence"/>
</dbReference>
<gene>
    <name evidence="1" type="ORF">H9727_05245</name>
</gene>
<dbReference type="EMBL" id="DXCL01000026">
    <property type="protein sequence ID" value="HIZ03673.1"/>
    <property type="molecule type" value="Genomic_DNA"/>
</dbReference>
<protein>
    <submittedName>
        <fullName evidence="1">Uncharacterized protein</fullName>
    </submittedName>
</protein>
<reference evidence="1" key="1">
    <citation type="journal article" date="2021" name="PeerJ">
        <title>Extensive microbial diversity within the chicken gut microbiome revealed by metagenomics and culture.</title>
        <authorList>
            <person name="Gilroy R."/>
            <person name="Ravi A."/>
            <person name="Getino M."/>
            <person name="Pursley I."/>
            <person name="Horton D.L."/>
            <person name="Alikhan N.F."/>
            <person name="Baker D."/>
            <person name="Gharbi K."/>
            <person name="Hall N."/>
            <person name="Watson M."/>
            <person name="Adriaenssens E.M."/>
            <person name="Foster-Nyarko E."/>
            <person name="Jarju S."/>
            <person name="Secka A."/>
            <person name="Antonio M."/>
            <person name="Oren A."/>
            <person name="Chaudhuri R.R."/>
            <person name="La Ragione R."/>
            <person name="Hildebrand F."/>
            <person name="Pallen M.J."/>
        </authorList>
    </citation>
    <scope>NUCLEOTIDE SEQUENCE</scope>
    <source>
        <strain evidence="1">CHK187-5294</strain>
    </source>
</reference>
<sequence length="339" mass="35748">MAVLVTLVLIAGIIAGVVLWQKDYISFGKPAESADAGTVVDENGDEMNSEEVYKMPRAMTFTPSARGATPETTVQIQAVLELADPDSPATNGLVTWSIAFANPSAEWASGKSTSDYVTVEDTTALTTTVTFKAAFAEQMIITVTSQDNTAISATCTVDCAQKLESTYVTYAIASGLEGDTALVLNGTSGTQSNWAILKADLDTSAQKAAQFTYNTTEVYTVEDEYTATVTIEPSAELLAAAKEINSSAVSGTYDATAGIVPNESFFAQLLGEAFATESNLYALGKKLEEKSVVNPFTVTVTTSGTYTEDTTDIYYIAYVASDVGNPVTGIIIEGGPIIF</sequence>
<reference evidence="1" key="2">
    <citation type="submission" date="2021-04" db="EMBL/GenBank/DDBJ databases">
        <authorList>
            <person name="Gilroy R."/>
        </authorList>
    </citation>
    <scope>NUCLEOTIDE SEQUENCE</scope>
    <source>
        <strain evidence="1">CHK187-5294</strain>
    </source>
</reference>
<evidence type="ECO:0000313" key="1">
    <source>
        <dbReference type="EMBL" id="HIZ03673.1"/>
    </source>
</evidence>
<organism evidence="1 2">
    <name type="scientific">Candidatus Borkfalkia avistercoris</name>
    <dbReference type="NCBI Taxonomy" id="2838504"/>
    <lineage>
        <taxon>Bacteria</taxon>
        <taxon>Bacillati</taxon>
        <taxon>Bacillota</taxon>
        <taxon>Clostridia</taxon>
        <taxon>Christensenellales</taxon>
        <taxon>Christensenellaceae</taxon>
        <taxon>Candidatus Borkfalkia</taxon>
    </lineage>
</organism>